<dbReference type="RefSeq" id="WP_227778580.1">
    <property type="nucleotide sequence ID" value="NZ_BAABKX010000024.1"/>
</dbReference>
<dbReference type="AlphaFoldDB" id="A0AAV3UQ30"/>
<gene>
    <name evidence="1" type="ORF">GCM10025751_50940</name>
</gene>
<sequence length="691" mass="77294">MKPVFCPSDDEPGVTIIDPIQRRQYPIRTSTDVQPVSTDNDQFYFPVDNAAEIVTDELVLPFVVITYVRDLNGEILVEAEDYAYEQLPEREYIIELCAPIKVYLRICGEFTIASSAERMEFDFGSATRIQIGARSYHKRPGATVTTTTSPRDIMATLSTFGSALKTTSCERSLPSFRGHPPRIELGEELQIPDTISPPETGVRIEVPPTIEKIYPVSTLAYYLGATVVPGNEPQLVTDDGFTYALNHPARGFEREVKRVLKQLFFLDCITRTEGYYKVNLYERKIIEDKTDLRFEELYDKSLAEQLPAYLDISFDIIRNQVPTWSLAANVTDNKENIECLPYLVNNFSLIQVTDKKSKHQKKSATPESIEGFLRGVKTNQRGSVNSGYYSYVAPDQTDALEQIWLGSGKPIGANKVLKSGFENRFDRPSSTDAINITVVCNDDAMSSEYDDGDDLYGERDELEFDIDVYRNTTVEGLKTILTSKTDFFHYIGHIKDNEFICRDGGLDASTLDETAVDTFLLNGCRSYDQGKQLIELGSIGGIVTYNSVGNISATSVGQVVARLLNRGFSLRSALSIARNHRIVGNDYLTVGDGSVEITQSESGTPLVCEVTPLEKDEYEIVLTTYPTSTQGMGSLYWPYIDDNNSYFISGGELPPLTLSSDALARFLRLEPFPVILENSLVWSTEIELTNF</sequence>
<proteinExistence type="predicted"/>
<organism evidence="1 2">
    <name type="scientific">Haladaptatus pallidirubidus</name>
    <dbReference type="NCBI Taxonomy" id="1008152"/>
    <lineage>
        <taxon>Archaea</taxon>
        <taxon>Methanobacteriati</taxon>
        <taxon>Methanobacteriota</taxon>
        <taxon>Stenosarchaea group</taxon>
        <taxon>Halobacteria</taxon>
        <taxon>Halobacteriales</taxon>
        <taxon>Haladaptataceae</taxon>
        <taxon>Haladaptatus</taxon>
    </lineage>
</organism>
<dbReference type="Proteomes" id="UP001501729">
    <property type="component" value="Unassembled WGS sequence"/>
</dbReference>
<keyword evidence="2" id="KW-1185">Reference proteome</keyword>
<comment type="caution">
    <text evidence="1">The sequence shown here is derived from an EMBL/GenBank/DDBJ whole genome shotgun (WGS) entry which is preliminary data.</text>
</comment>
<dbReference type="GeneID" id="68617150"/>
<reference evidence="1 2" key="1">
    <citation type="journal article" date="2019" name="Int. J. Syst. Evol. Microbiol.">
        <title>The Global Catalogue of Microorganisms (GCM) 10K type strain sequencing project: providing services to taxonomists for standard genome sequencing and annotation.</title>
        <authorList>
            <consortium name="The Broad Institute Genomics Platform"/>
            <consortium name="The Broad Institute Genome Sequencing Center for Infectious Disease"/>
            <person name="Wu L."/>
            <person name="Ma J."/>
        </authorList>
    </citation>
    <scope>NUCLEOTIDE SEQUENCE [LARGE SCALE GENOMIC DNA]</scope>
    <source>
        <strain evidence="1 2">JCM 17504</strain>
    </source>
</reference>
<protein>
    <recommendedName>
        <fullName evidence="3">Caspase domain-containing protein</fullName>
    </recommendedName>
</protein>
<evidence type="ECO:0000313" key="2">
    <source>
        <dbReference type="Proteomes" id="UP001501729"/>
    </source>
</evidence>
<name>A0AAV3UQ30_9EURY</name>
<evidence type="ECO:0008006" key="3">
    <source>
        <dbReference type="Google" id="ProtNLM"/>
    </source>
</evidence>
<dbReference type="EMBL" id="BAABKX010000024">
    <property type="protein sequence ID" value="GAA5063005.1"/>
    <property type="molecule type" value="Genomic_DNA"/>
</dbReference>
<evidence type="ECO:0000313" key="1">
    <source>
        <dbReference type="EMBL" id="GAA5063005.1"/>
    </source>
</evidence>
<accession>A0AAV3UQ30</accession>